<evidence type="ECO:0000256" key="2">
    <source>
        <dbReference type="ARBA" id="ARBA00022475"/>
    </source>
</evidence>
<evidence type="ECO:0000256" key="1">
    <source>
        <dbReference type="ARBA" id="ARBA00004651"/>
    </source>
</evidence>
<dbReference type="SMART" id="SM00283">
    <property type="entry name" value="MA"/>
    <property type="match status" value="1"/>
</dbReference>
<dbReference type="Gene3D" id="6.10.340.10">
    <property type="match status" value="1"/>
</dbReference>
<keyword evidence="3" id="KW-0145">Chemotaxis</keyword>
<feature type="domain" description="HAMP" evidence="13">
    <location>
        <begin position="307"/>
        <end position="359"/>
    </location>
</feature>
<feature type="compositionally biased region" description="Polar residues" evidence="10">
    <location>
        <begin position="397"/>
        <end position="416"/>
    </location>
</feature>
<evidence type="ECO:0000259" key="13">
    <source>
        <dbReference type="PROSITE" id="PS50885"/>
    </source>
</evidence>
<dbReference type="PROSITE" id="PS50111">
    <property type="entry name" value="CHEMOTAXIS_TRANSDUC_2"/>
    <property type="match status" value="1"/>
</dbReference>
<proteinExistence type="inferred from homology"/>
<keyword evidence="15" id="KW-1185">Reference proteome</keyword>
<dbReference type="Proteomes" id="UP001519288">
    <property type="component" value="Unassembled WGS sequence"/>
</dbReference>
<organism evidence="14 15">
    <name type="scientific">Paenibacillus shirakamiensis</name>
    <dbReference type="NCBI Taxonomy" id="1265935"/>
    <lineage>
        <taxon>Bacteria</taxon>
        <taxon>Bacillati</taxon>
        <taxon>Bacillota</taxon>
        <taxon>Bacilli</taxon>
        <taxon>Bacillales</taxon>
        <taxon>Paenibacillaceae</taxon>
        <taxon>Paenibacillus</taxon>
    </lineage>
</organism>
<dbReference type="CDD" id="cd11386">
    <property type="entry name" value="MCP_signal"/>
    <property type="match status" value="1"/>
</dbReference>
<dbReference type="InterPro" id="IPR033479">
    <property type="entry name" value="dCache_1"/>
</dbReference>
<evidence type="ECO:0000256" key="6">
    <source>
        <dbReference type="ARBA" id="ARBA00023136"/>
    </source>
</evidence>
<keyword evidence="2" id="KW-1003">Cell membrane</keyword>
<reference evidence="14 15" key="1">
    <citation type="submission" date="2021-03" db="EMBL/GenBank/DDBJ databases">
        <title>Genomic Encyclopedia of Type Strains, Phase IV (KMG-IV): sequencing the most valuable type-strain genomes for metagenomic binning, comparative biology and taxonomic classification.</title>
        <authorList>
            <person name="Goeker M."/>
        </authorList>
    </citation>
    <scope>NUCLEOTIDE SEQUENCE [LARGE SCALE GENOMIC DNA]</scope>
    <source>
        <strain evidence="14 15">DSM 26806</strain>
    </source>
</reference>
<gene>
    <name evidence="14" type="ORF">J2Z69_003038</name>
</gene>
<dbReference type="PANTHER" id="PTHR32089:SF112">
    <property type="entry name" value="LYSOZYME-LIKE PROTEIN-RELATED"/>
    <property type="match status" value="1"/>
</dbReference>
<evidence type="ECO:0000256" key="8">
    <source>
        <dbReference type="ARBA" id="ARBA00029447"/>
    </source>
</evidence>
<dbReference type="SMART" id="SM00304">
    <property type="entry name" value="HAMP"/>
    <property type="match status" value="1"/>
</dbReference>
<name>A0ABS4JJU5_9BACL</name>
<dbReference type="Gene3D" id="3.30.450.20">
    <property type="entry name" value="PAS domain"/>
    <property type="match status" value="1"/>
</dbReference>
<dbReference type="RefSeq" id="WP_209864247.1">
    <property type="nucleotide sequence ID" value="NZ_JAGGLD010000005.1"/>
</dbReference>
<dbReference type="InterPro" id="IPR003660">
    <property type="entry name" value="HAMP_dom"/>
</dbReference>
<dbReference type="Pfam" id="PF00672">
    <property type="entry name" value="HAMP"/>
    <property type="match status" value="1"/>
</dbReference>
<keyword evidence="7 9" id="KW-0807">Transducer</keyword>
<dbReference type="InterPro" id="IPR004089">
    <property type="entry name" value="MCPsignal_dom"/>
</dbReference>
<comment type="caution">
    <text evidence="14">The sequence shown here is derived from an EMBL/GenBank/DDBJ whole genome shotgun (WGS) entry which is preliminary data.</text>
</comment>
<accession>A0ABS4JJU5</accession>
<dbReference type="CDD" id="cd18773">
    <property type="entry name" value="PDC1_HK_sensor"/>
    <property type="match status" value="1"/>
</dbReference>
<keyword evidence="4 11" id="KW-0812">Transmembrane</keyword>
<dbReference type="Pfam" id="PF00015">
    <property type="entry name" value="MCPsignal"/>
    <property type="match status" value="1"/>
</dbReference>
<evidence type="ECO:0000256" key="7">
    <source>
        <dbReference type="ARBA" id="ARBA00023224"/>
    </source>
</evidence>
<comment type="similarity">
    <text evidence="8">Belongs to the methyl-accepting chemotaxis (MCP) protein family.</text>
</comment>
<evidence type="ECO:0000256" key="4">
    <source>
        <dbReference type="ARBA" id="ARBA00022692"/>
    </source>
</evidence>
<protein>
    <submittedName>
        <fullName evidence="14">Methyl-accepting chemotaxis protein</fullName>
    </submittedName>
</protein>
<evidence type="ECO:0000256" key="9">
    <source>
        <dbReference type="PROSITE-ProRule" id="PRU00284"/>
    </source>
</evidence>
<keyword evidence="6 11" id="KW-0472">Membrane</keyword>
<comment type="subcellular location">
    <subcellularLocation>
        <location evidence="1">Cell membrane</location>
        <topology evidence="1">Multi-pass membrane protein</topology>
    </subcellularLocation>
</comment>
<feature type="transmembrane region" description="Helical" evidence="11">
    <location>
        <begin position="286"/>
        <end position="310"/>
    </location>
</feature>
<evidence type="ECO:0000259" key="12">
    <source>
        <dbReference type="PROSITE" id="PS50111"/>
    </source>
</evidence>
<dbReference type="PANTHER" id="PTHR32089">
    <property type="entry name" value="METHYL-ACCEPTING CHEMOTAXIS PROTEIN MCPB"/>
    <property type="match status" value="1"/>
</dbReference>
<evidence type="ECO:0000313" key="14">
    <source>
        <dbReference type="EMBL" id="MBP2001982.1"/>
    </source>
</evidence>
<dbReference type="EMBL" id="JAGGLD010000005">
    <property type="protein sequence ID" value="MBP2001982.1"/>
    <property type="molecule type" value="Genomic_DNA"/>
</dbReference>
<dbReference type="Pfam" id="PF02743">
    <property type="entry name" value="dCache_1"/>
    <property type="match status" value="1"/>
</dbReference>
<evidence type="ECO:0000256" key="10">
    <source>
        <dbReference type="SAM" id="MobiDB-lite"/>
    </source>
</evidence>
<dbReference type="Gene3D" id="1.10.287.950">
    <property type="entry name" value="Methyl-accepting chemotaxis protein"/>
    <property type="match status" value="1"/>
</dbReference>
<sequence length="670" mass="73062">MKKLSFNSSIRTKITVFLLLITIVPLLASSLWLTSDFTKVLSHTTENNQIALTTVNANSLNDWIKDKVDSTQRVIQANPAFQSGDAKLIMPILDILMQNDSDMSYIAFVDQNGHSLNTKRETGDLAAFKNFKAAKQSKKVAISDILLDVNTRKNMILIDIPLKDSQDQFKGLIQTALDPTNLISIVNQIKVGASGFGYLMSKDGHYLIHKDKSLIGKKITEVLPADESSALMQQVSQNSSGHLVYEDPSGAAYSASYSTIPTTGWKLILVAKDAEVFKEVNQSKEFAWSLIGAATLIVAVLSIFISRFVGRMLLRISTLMGKAAAGDLTERLPVKGKDELEMLKQHINNMLDSFSELISKIMESAEYVAASSEELTASAQEMRANSEEIASAATDMVGSSQSQYENSSQTSSTMNEMASGVSRIAESSSLVSDSTTSVVNEIRQGYQNIQEATQQMQQTGASIEKTALSMHELENHSQMIGGIVDVISGIAKQTNLLSLNASIEAARAGEHGRGFAVVAAEVKKLAEQTAQETQQIGIIANDIMDRTREVSERVQDGVDQMSISTEQVTHLGEVFATIMEAIQKVNDQIQETSAAAEQLSAGTEQVAASMDENLIVTQHVLNHLTDVQRGAKDSLISMDEVSSSSEALSEMSMELRDLVHRFKIDMTNKL</sequence>
<keyword evidence="5 11" id="KW-1133">Transmembrane helix</keyword>
<feature type="region of interest" description="Disordered" evidence="10">
    <location>
        <begin position="395"/>
        <end position="416"/>
    </location>
</feature>
<evidence type="ECO:0000256" key="11">
    <source>
        <dbReference type="SAM" id="Phobius"/>
    </source>
</evidence>
<evidence type="ECO:0000256" key="3">
    <source>
        <dbReference type="ARBA" id="ARBA00022500"/>
    </source>
</evidence>
<feature type="domain" description="Methyl-accepting transducer" evidence="12">
    <location>
        <begin position="378"/>
        <end position="614"/>
    </location>
</feature>
<evidence type="ECO:0000313" key="15">
    <source>
        <dbReference type="Proteomes" id="UP001519288"/>
    </source>
</evidence>
<evidence type="ECO:0000256" key="5">
    <source>
        <dbReference type="ARBA" id="ARBA00022989"/>
    </source>
</evidence>
<dbReference type="SUPFAM" id="SSF58104">
    <property type="entry name" value="Methyl-accepting chemotaxis protein (MCP) signaling domain"/>
    <property type="match status" value="1"/>
</dbReference>
<dbReference type="CDD" id="cd12912">
    <property type="entry name" value="PDC2_MCP_like"/>
    <property type="match status" value="1"/>
</dbReference>
<dbReference type="CDD" id="cd06225">
    <property type="entry name" value="HAMP"/>
    <property type="match status" value="1"/>
</dbReference>
<dbReference type="PROSITE" id="PS50885">
    <property type="entry name" value="HAMP"/>
    <property type="match status" value="1"/>
</dbReference>